<dbReference type="PROSITE" id="PS50979">
    <property type="entry name" value="BC"/>
    <property type="match status" value="1"/>
</dbReference>
<gene>
    <name evidence="11" type="ORF">ACFQ3U_14005</name>
</gene>
<evidence type="ECO:0000313" key="12">
    <source>
        <dbReference type="Proteomes" id="UP001597181"/>
    </source>
</evidence>
<dbReference type="SUPFAM" id="SSF52440">
    <property type="entry name" value="PreATP-grasp domain"/>
    <property type="match status" value="1"/>
</dbReference>
<dbReference type="PANTHER" id="PTHR18866">
    <property type="entry name" value="CARBOXYLASE:PYRUVATE/ACETYL-COA/PROPIONYL-COA CARBOXYLASE"/>
    <property type="match status" value="1"/>
</dbReference>
<accession>A0ABW3TR13</accession>
<comment type="caution">
    <text evidence="11">The sequence shown here is derived from an EMBL/GenBank/DDBJ whole genome shotgun (WGS) entry which is preliminary data.</text>
</comment>
<dbReference type="Proteomes" id="UP001597181">
    <property type="component" value="Unassembled WGS sequence"/>
</dbReference>
<evidence type="ECO:0000259" key="9">
    <source>
        <dbReference type="PROSITE" id="PS50975"/>
    </source>
</evidence>
<dbReference type="Pfam" id="PF00289">
    <property type="entry name" value="Biotin_carb_N"/>
    <property type="match status" value="1"/>
</dbReference>
<dbReference type="Pfam" id="PF00364">
    <property type="entry name" value="Biotin_lipoyl"/>
    <property type="match status" value="1"/>
</dbReference>
<organism evidence="11 12">
    <name type="scientific">Leucobacter albus</name>
    <dbReference type="NCBI Taxonomy" id="272210"/>
    <lineage>
        <taxon>Bacteria</taxon>
        <taxon>Bacillati</taxon>
        <taxon>Actinomycetota</taxon>
        <taxon>Actinomycetes</taxon>
        <taxon>Micrococcales</taxon>
        <taxon>Microbacteriaceae</taxon>
        <taxon>Leucobacter</taxon>
    </lineage>
</organism>
<keyword evidence="5" id="KW-0092">Biotin</keyword>
<evidence type="ECO:0000256" key="7">
    <source>
        <dbReference type="SAM" id="MobiDB-lite"/>
    </source>
</evidence>
<dbReference type="RefSeq" id="WP_343960787.1">
    <property type="nucleotide sequence ID" value="NZ_BAAAKZ010000009.1"/>
</dbReference>
<dbReference type="SUPFAM" id="SSF51230">
    <property type="entry name" value="Single hybrid motif"/>
    <property type="match status" value="1"/>
</dbReference>
<keyword evidence="12" id="KW-1185">Reference proteome</keyword>
<dbReference type="Gene3D" id="3.30.470.20">
    <property type="entry name" value="ATP-grasp fold, B domain"/>
    <property type="match status" value="1"/>
</dbReference>
<dbReference type="InterPro" id="IPR048429">
    <property type="entry name" value="MCC_alpha_BT"/>
</dbReference>
<dbReference type="PROSITE" id="PS00188">
    <property type="entry name" value="BIOTIN"/>
    <property type="match status" value="1"/>
</dbReference>
<dbReference type="SMART" id="SM00878">
    <property type="entry name" value="Biotin_carb_C"/>
    <property type="match status" value="1"/>
</dbReference>
<dbReference type="InterPro" id="IPR013815">
    <property type="entry name" value="ATP_grasp_subdomain_1"/>
</dbReference>
<dbReference type="InterPro" id="IPR005482">
    <property type="entry name" value="Biotin_COase_C"/>
</dbReference>
<dbReference type="PROSITE" id="PS50975">
    <property type="entry name" value="ATP_GRASP"/>
    <property type="match status" value="1"/>
</dbReference>
<evidence type="ECO:0000256" key="4">
    <source>
        <dbReference type="ARBA" id="ARBA00022840"/>
    </source>
</evidence>
<evidence type="ECO:0000256" key="1">
    <source>
        <dbReference type="ARBA" id="ARBA00001953"/>
    </source>
</evidence>
<keyword evidence="3 6" id="KW-0547">Nucleotide-binding</keyword>
<dbReference type="InterPro" id="IPR005479">
    <property type="entry name" value="CPAse_ATP-bd"/>
</dbReference>
<proteinExistence type="predicted"/>
<name>A0ABW3TR13_9MICO</name>
<dbReference type="PROSITE" id="PS00867">
    <property type="entry name" value="CPSASE_2"/>
    <property type="match status" value="1"/>
</dbReference>
<reference evidence="12" key="1">
    <citation type="journal article" date="2019" name="Int. J. Syst. Evol. Microbiol.">
        <title>The Global Catalogue of Microorganisms (GCM) 10K type strain sequencing project: providing services to taxonomists for standard genome sequencing and annotation.</title>
        <authorList>
            <consortium name="The Broad Institute Genomics Platform"/>
            <consortium name="The Broad Institute Genome Sequencing Center for Infectious Disease"/>
            <person name="Wu L."/>
            <person name="Ma J."/>
        </authorList>
    </citation>
    <scope>NUCLEOTIDE SEQUENCE [LARGE SCALE GENOMIC DNA]</scope>
    <source>
        <strain evidence="12">CCUG 50213</strain>
    </source>
</reference>
<feature type="domain" description="Biotin carboxylation" evidence="10">
    <location>
        <begin position="11"/>
        <end position="484"/>
    </location>
</feature>
<dbReference type="InterPro" id="IPR000089">
    <property type="entry name" value="Biotin_lipoyl"/>
</dbReference>
<dbReference type="InterPro" id="IPR011053">
    <property type="entry name" value="Single_hybrid_motif"/>
</dbReference>
<evidence type="ECO:0000313" key="11">
    <source>
        <dbReference type="EMBL" id="MFD1203010.1"/>
    </source>
</evidence>
<dbReference type="InterPro" id="IPR011761">
    <property type="entry name" value="ATP-grasp"/>
</dbReference>
<keyword evidence="2" id="KW-0436">Ligase</keyword>
<dbReference type="InterPro" id="IPR050856">
    <property type="entry name" value="Biotin_carboxylase_complex"/>
</dbReference>
<dbReference type="CDD" id="cd06850">
    <property type="entry name" value="biotinyl_domain"/>
    <property type="match status" value="1"/>
</dbReference>
<dbReference type="Pfam" id="PF02786">
    <property type="entry name" value="CPSase_L_D2"/>
    <property type="match status" value="1"/>
</dbReference>
<feature type="region of interest" description="Disordered" evidence="7">
    <location>
        <begin position="729"/>
        <end position="750"/>
    </location>
</feature>
<evidence type="ECO:0000256" key="6">
    <source>
        <dbReference type="PROSITE-ProRule" id="PRU00409"/>
    </source>
</evidence>
<dbReference type="SUPFAM" id="SSF51246">
    <property type="entry name" value="Rudiment single hybrid motif"/>
    <property type="match status" value="2"/>
</dbReference>
<evidence type="ECO:0000256" key="5">
    <source>
        <dbReference type="ARBA" id="ARBA00023267"/>
    </source>
</evidence>
<comment type="cofactor">
    <cofactor evidence="1">
        <name>biotin</name>
        <dbReference type="ChEBI" id="CHEBI:57586"/>
    </cofactor>
</comment>
<evidence type="ECO:0000256" key="3">
    <source>
        <dbReference type="ARBA" id="ARBA00022741"/>
    </source>
</evidence>
<dbReference type="InterPro" id="IPR001882">
    <property type="entry name" value="Biotin_BS"/>
</dbReference>
<dbReference type="InterPro" id="IPR011054">
    <property type="entry name" value="Rudment_hybrid_motif"/>
</dbReference>
<protein>
    <submittedName>
        <fullName evidence="11">Biotin carboxylase N-terminal domain-containing protein</fullName>
    </submittedName>
</protein>
<dbReference type="InterPro" id="IPR011764">
    <property type="entry name" value="Biotin_carboxylation_dom"/>
</dbReference>
<dbReference type="Gene3D" id="2.40.50.100">
    <property type="match status" value="1"/>
</dbReference>
<evidence type="ECO:0000256" key="2">
    <source>
        <dbReference type="ARBA" id="ARBA00022598"/>
    </source>
</evidence>
<dbReference type="Gene3D" id="3.30.1490.20">
    <property type="entry name" value="ATP-grasp fold, A domain"/>
    <property type="match status" value="1"/>
</dbReference>
<dbReference type="PANTHER" id="PTHR18866:SF126">
    <property type="entry name" value="BIOTIN CARBOXYLASE"/>
    <property type="match status" value="1"/>
</dbReference>
<evidence type="ECO:0000259" key="8">
    <source>
        <dbReference type="PROSITE" id="PS50968"/>
    </source>
</evidence>
<dbReference type="InterPro" id="IPR016185">
    <property type="entry name" value="PreATP-grasp_dom_sf"/>
</dbReference>
<evidence type="ECO:0000259" key="10">
    <source>
        <dbReference type="PROSITE" id="PS50979"/>
    </source>
</evidence>
<dbReference type="PROSITE" id="PS50968">
    <property type="entry name" value="BIOTINYL_LIPOYL"/>
    <property type="match status" value="1"/>
</dbReference>
<feature type="compositionally biased region" description="Low complexity" evidence="7">
    <location>
        <begin position="734"/>
        <end position="744"/>
    </location>
</feature>
<dbReference type="Gene3D" id="3.40.50.20">
    <property type="match status" value="1"/>
</dbReference>
<sequence length="750" mass="77262">MTTQLKLQHRPITRVLVANRGEIARRVFATCRTRGIATVAVFSDADAHAAFVAEADTAVRLPGTAPSDTYLRGDLIIAAALRAGADAIHPGYGFLSENAGFAREVLDAGLVWIGPDPENIDQMGSKVESKRLMAAAGVPVLTELDPASITEAELPVLVKASAGGGGRGMRVVERLADLQETIRTASQEAQSAFGDPTVFCERYIPEGHHIEVQVFGDRHGNVWAVGERECSIQRRHQKVVEEAPAPLVERHGEAMRSRLYEAARAAASQIGYVGAGTVEFLADDRGDFFFLEMNTRLQVEHPVTECTVGVDLVGLQLDVAAGAPLVGEPPARTGHAIEVRLYAEDPAADWLPQSGPVHAFEMPAAATAFAIPGGGDASAAVAGGAGAGAGAALVGAGAAGHPAVRLDAGVAAGETITTFYDPMIAKVIGVGANRSQTALALAGALEQMVWDGPTTNAQLLVNVLREPDFLAGQTSTAYFDEHPAVFGAAGDRAQLRVSAIAAAVATAQAVAAGAPAGPAGTVVGGAASLTAEDTLALDIAARNPRPAIGGWRLFHPDYRSRSFALGAVECTVEYRERRGSWEFSPATLGGGDTGEAPLDIEVIGAGPASVRLAIDGVERRFAVERRGSSLVVSSPAGTVTLRELPHYSDPSAIAAPGSLLAPMPGTVVRVEAEVGSAVSAGQGIIWLEAMKMMHTISSDAAGIVEELRVQVGDQVDVGMLLAVIADDGDGGDGSSASGDAAAAATEGVTP</sequence>
<dbReference type="Pfam" id="PF02785">
    <property type="entry name" value="Biotin_carb_C"/>
    <property type="match status" value="1"/>
</dbReference>
<dbReference type="EMBL" id="JBHTLY010000007">
    <property type="protein sequence ID" value="MFD1203010.1"/>
    <property type="molecule type" value="Genomic_DNA"/>
</dbReference>
<feature type="domain" description="Lipoyl-binding" evidence="8">
    <location>
        <begin position="650"/>
        <end position="725"/>
    </location>
</feature>
<dbReference type="SUPFAM" id="SSF56059">
    <property type="entry name" value="Glutathione synthetase ATP-binding domain-like"/>
    <property type="match status" value="1"/>
</dbReference>
<dbReference type="InterPro" id="IPR005481">
    <property type="entry name" value="BC-like_N"/>
</dbReference>
<dbReference type="Pfam" id="PF21139">
    <property type="entry name" value="BT_MCC_alpha"/>
    <property type="match status" value="1"/>
</dbReference>
<keyword evidence="4 6" id="KW-0067">ATP-binding</keyword>
<feature type="domain" description="ATP-grasp" evidence="9">
    <location>
        <begin position="117"/>
        <end position="321"/>
    </location>
</feature>